<dbReference type="STRING" id="1817895.AUJ95_08625"/>
<comment type="caution">
    <text evidence="1">The sequence shown here is derived from an EMBL/GenBank/DDBJ whole genome shotgun (WGS) entry which is preliminary data.</text>
</comment>
<dbReference type="Proteomes" id="UP000183085">
    <property type="component" value="Unassembled WGS sequence"/>
</dbReference>
<protein>
    <submittedName>
        <fullName evidence="1">Uncharacterized protein</fullName>
    </submittedName>
</protein>
<name>A0A1J5DNX7_9BACT</name>
<evidence type="ECO:0000313" key="1">
    <source>
        <dbReference type="EMBL" id="OIP37139.1"/>
    </source>
</evidence>
<gene>
    <name evidence="1" type="ORF">AUJ95_08625</name>
</gene>
<sequence length="96" mass="11225">MISGGLRGGETAKKQSKTLQWLKIFSEEVINRLCPNPIPSIFTDPKTMESTINILNHNTQQYLLYRDELGYSDKDNPYFTKPRWKDGQLRTYQDIK</sequence>
<evidence type="ECO:0000313" key="2">
    <source>
        <dbReference type="Proteomes" id="UP000183085"/>
    </source>
</evidence>
<reference evidence="1 2" key="1">
    <citation type="journal article" date="2016" name="Environ. Microbiol.">
        <title>Genomic resolution of a cold subsurface aquifer community provides metabolic insights for novel microbes adapted to high CO concentrations.</title>
        <authorList>
            <person name="Probst A.J."/>
            <person name="Castelle C.J."/>
            <person name="Singh A."/>
            <person name="Brown C.T."/>
            <person name="Anantharaman K."/>
            <person name="Sharon I."/>
            <person name="Hug L.A."/>
            <person name="Burstein D."/>
            <person name="Emerson J.B."/>
            <person name="Thomas B.C."/>
            <person name="Banfield J.F."/>
        </authorList>
    </citation>
    <scope>NUCLEOTIDE SEQUENCE [LARGE SCALE GENOMIC DNA]</scope>
    <source>
        <strain evidence="1">CG2_30_40_21</strain>
    </source>
</reference>
<organism evidence="1 2">
    <name type="scientific">Candidatus Desantisbacteria bacterium CG2_30_40_21</name>
    <dbReference type="NCBI Taxonomy" id="1817895"/>
    <lineage>
        <taxon>Bacteria</taxon>
        <taxon>Candidatus Desantisiibacteriota</taxon>
    </lineage>
</organism>
<proteinExistence type="predicted"/>
<dbReference type="EMBL" id="MNYI01000221">
    <property type="protein sequence ID" value="OIP37139.1"/>
    <property type="molecule type" value="Genomic_DNA"/>
</dbReference>
<dbReference type="AlphaFoldDB" id="A0A1J5DNX7"/>
<accession>A0A1J5DNX7</accession>